<dbReference type="EMBL" id="LS483468">
    <property type="protein sequence ID" value="SQI28274.1"/>
    <property type="molecule type" value="Genomic_DNA"/>
</dbReference>
<evidence type="ECO:0000313" key="2">
    <source>
        <dbReference type="Proteomes" id="UP000249091"/>
    </source>
</evidence>
<gene>
    <name evidence="1" type="ORF">NCTC10994_00018</name>
</gene>
<keyword evidence="2" id="KW-1185">Reference proteome</keyword>
<accession>A0A2X4WW45</accession>
<proteinExistence type="predicted"/>
<evidence type="ECO:0000313" key="1">
    <source>
        <dbReference type="EMBL" id="SQI28274.1"/>
    </source>
</evidence>
<evidence type="ECO:0008006" key="3">
    <source>
        <dbReference type="Google" id="ProtNLM"/>
    </source>
</evidence>
<sequence length="445" mass="47543">MPAPASTNRHRRWERLGLAGLVLAVVAAGVLLVVAPADSADTDRSTRAELQSLIDRWADAVRAADRDALASVIDHTATALLEAETARAESLAALPLTDFGYELGPEPDVDVPASLAAAFGTDAVRAHIVYLRYAVDGIDDEPTRRPVTALFVERPGGWLLADDAPDLPGAVTWRGPWDHGRLYVLEVPTSGGRSLVIGPAERRDLIEATALELDSAVDAVSEVWGDDWPRRALVVATGSREEFTHQVGSNHDGEEIAAVAVSDVVRPGSAVATGQRIVFAPNAAERLSRAGLRAVLRHEMVHIAARTETVDGSPLWILEGYADYIGYRGTGTAPTGGVTADDLRRTAPTLVATVREDGPPDSLPGDREFSASEVARTAYETAWSVAAFTAEEFGTDTLTSLYRELATGPVDQDGVDDALRKVVGIGTDDYIDRWGEWVTERLTAG</sequence>
<name>A0A2X4WW45_9NOCA</name>
<dbReference type="RefSeq" id="WP_072699132.1">
    <property type="nucleotide sequence ID" value="NZ_JAFBBL010000001.1"/>
</dbReference>
<dbReference type="Proteomes" id="UP000249091">
    <property type="component" value="Chromosome 1"/>
</dbReference>
<dbReference type="KEGG" id="rcr:NCTC10994_00018"/>
<dbReference type="STRING" id="1219011.GCA_001895045_01135"/>
<dbReference type="AlphaFoldDB" id="A0A2X4WW45"/>
<reference evidence="1 2" key="1">
    <citation type="submission" date="2018-06" db="EMBL/GenBank/DDBJ databases">
        <authorList>
            <consortium name="Pathogen Informatics"/>
            <person name="Doyle S."/>
        </authorList>
    </citation>
    <scope>NUCLEOTIDE SEQUENCE [LARGE SCALE GENOMIC DNA]</scope>
    <source>
        <strain evidence="1 2">NCTC10994</strain>
    </source>
</reference>
<organism evidence="1 2">
    <name type="scientific">Rhodococcus coprophilus</name>
    <dbReference type="NCBI Taxonomy" id="38310"/>
    <lineage>
        <taxon>Bacteria</taxon>
        <taxon>Bacillati</taxon>
        <taxon>Actinomycetota</taxon>
        <taxon>Actinomycetes</taxon>
        <taxon>Mycobacteriales</taxon>
        <taxon>Nocardiaceae</taxon>
        <taxon>Rhodococcus</taxon>
    </lineage>
</organism>
<protein>
    <recommendedName>
        <fullName evidence="3">Peptidase MA superfamily</fullName>
    </recommendedName>
</protein>